<dbReference type="HOGENOM" id="CLU_1509166_0_0_9"/>
<protein>
    <submittedName>
        <fullName evidence="1">Uncharacterized protein</fullName>
    </submittedName>
</protein>
<evidence type="ECO:0000313" key="1">
    <source>
        <dbReference type="EMBL" id="AKG36174.1"/>
    </source>
</evidence>
<dbReference type="Proteomes" id="UP000034189">
    <property type="component" value="Chromosome"/>
</dbReference>
<sequence>MQFIKLNTQLYRLLDDVVQEESLSKGFTYTGVLDVFSYCLSEEEAKILIHPYEYHLKHEDKFINLFKSLFKERGSSNCFVHLGESIEELPKMNRGLITQKELKKLNIIRNQASKIIQIEDINEIELFLKLSTREIHFCDYIFNYGESVIRGNFDLSFPIHYKNKEYQTIIEQNNLYVR</sequence>
<reference evidence="1 2" key="1">
    <citation type="submission" date="2015-03" db="EMBL/GenBank/DDBJ databases">
        <authorList>
            <person name="Abdul Halim M."/>
        </authorList>
    </citation>
    <scope>NUCLEOTIDE SEQUENCE [LARGE SCALE GENOMIC DNA]</scope>
    <source>
        <strain evidence="1 2">ATCC 35681</strain>
    </source>
</reference>
<proteinExistence type="predicted"/>
<evidence type="ECO:0000313" key="2">
    <source>
        <dbReference type="Proteomes" id="UP000034189"/>
    </source>
</evidence>
<gene>
    <name evidence="1" type="ORF">VK70_17720</name>
</gene>
<dbReference type="AlphaFoldDB" id="A0A0F7FBK6"/>
<accession>A0A0F7FBK6</accession>
<name>A0A0F7FBK6_PAEDU</name>
<dbReference type="EMBL" id="CP011114">
    <property type="protein sequence ID" value="AKG36174.1"/>
    <property type="molecule type" value="Genomic_DNA"/>
</dbReference>
<dbReference type="PATRIC" id="fig|1333534.5.peg.3905"/>
<organism evidence="1 2">
    <name type="scientific">Paenibacillus durus ATCC 35681</name>
    <dbReference type="NCBI Taxonomy" id="1333534"/>
    <lineage>
        <taxon>Bacteria</taxon>
        <taxon>Bacillati</taxon>
        <taxon>Bacillota</taxon>
        <taxon>Bacilli</taxon>
        <taxon>Bacillales</taxon>
        <taxon>Paenibacillaceae</taxon>
        <taxon>Paenibacillus</taxon>
    </lineage>
</organism>
<reference evidence="1 2" key="2">
    <citation type="journal article" date="2016" name="Genome Announc.">
        <title>Genome Sequence of a Gram-Positive Diazotroph, Paenibacillus durus Type Strain ATCC 35681.</title>
        <authorList>
            <person name="Halim M.A."/>
            <person name="Rahman A.Y."/>
            <person name="Sim K.S."/>
            <person name="Yam H.C."/>
            <person name="Rahim A.A."/>
            <person name="Ghazali A.H."/>
            <person name="Najimudin N."/>
        </authorList>
    </citation>
    <scope>NUCLEOTIDE SEQUENCE [LARGE SCALE GENOMIC DNA]</scope>
    <source>
        <strain evidence="1 2">ATCC 35681</strain>
    </source>
</reference>